<gene>
    <name evidence="1" type="ORF">WUBG_16004</name>
</gene>
<sequence length="48" mass="5343">MLLLSLSPISSRFDAYCDPYASDTSSQERSGSITPIIDKEARLANFKF</sequence>
<protein>
    <submittedName>
        <fullName evidence="1">Uncharacterized protein</fullName>
    </submittedName>
</protein>
<reference evidence="2" key="1">
    <citation type="submission" date="2012-08" db="EMBL/GenBank/DDBJ databases">
        <title>The Genome Sequence of Wuchereria bancrofti.</title>
        <authorList>
            <person name="Nutman T.B."/>
            <person name="Fink D.L."/>
            <person name="Russ C."/>
            <person name="Young S."/>
            <person name="Zeng Q."/>
            <person name="Koehrsen M."/>
            <person name="Alvarado L."/>
            <person name="Berlin A."/>
            <person name="Chapman S.B."/>
            <person name="Chen Z."/>
            <person name="Freedman E."/>
            <person name="Gellesch M."/>
            <person name="Goldberg J."/>
            <person name="Griggs A."/>
            <person name="Gujja S."/>
            <person name="Heilman E.R."/>
            <person name="Heiman D."/>
            <person name="Hepburn T."/>
            <person name="Howarth C."/>
            <person name="Jen D."/>
            <person name="Larson L."/>
            <person name="Lewis B."/>
            <person name="Mehta T."/>
            <person name="Park D."/>
            <person name="Pearson M."/>
            <person name="Roberts A."/>
            <person name="Saif S."/>
            <person name="Shea T."/>
            <person name="Shenoy N."/>
            <person name="Sisk P."/>
            <person name="Stolte C."/>
            <person name="Sykes S."/>
            <person name="Walk T."/>
            <person name="White J."/>
            <person name="Yandava C."/>
            <person name="Haas B."/>
            <person name="Henn M.R."/>
            <person name="Nusbaum C."/>
            <person name="Birren B."/>
        </authorList>
    </citation>
    <scope>NUCLEOTIDE SEQUENCE [LARGE SCALE GENOMIC DNA]</scope>
    <source>
        <strain evidence="2">NA</strain>
    </source>
</reference>
<dbReference type="EMBL" id="ADBV01014740">
    <property type="protein sequence ID" value="EJW73091.1"/>
    <property type="molecule type" value="Genomic_DNA"/>
</dbReference>
<proteinExistence type="predicted"/>
<organism evidence="1 2">
    <name type="scientific">Wuchereria bancrofti</name>
    <dbReference type="NCBI Taxonomy" id="6293"/>
    <lineage>
        <taxon>Eukaryota</taxon>
        <taxon>Metazoa</taxon>
        <taxon>Ecdysozoa</taxon>
        <taxon>Nematoda</taxon>
        <taxon>Chromadorea</taxon>
        <taxon>Rhabditida</taxon>
        <taxon>Spirurina</taxon>
        <taxon>Spiruromorpha</taxon>
        <taxon>Filarioidea</taxon>
        <taxon>Onchocercidae</taxon>
        <taxon>Wuchereria</taxon>
    </lineage>
</organism>
<evidence type="ECO:0000313" key="2">
    <source>
        <dbReference type="Proteomes" id="UP000004810"/>
    </source>
</evidence>
<dbReference type="Proteomes" id="UP000004810">
    <property type="component" value="Unassembled WGS sequence"/>
</dbReference>
<comment type="caution">
    <text evidence="1">The sequence shown here is derived from an EMBL/GenBank/DDBJ whole genome shotgun (WGS) entry which is preliminary data.</text>
</comment>
<accession>J9DTV9</accession>
<dbReference type="AlphaFoldDB" id="J9DTV9"/>
<name>J9DTV9_WUCBA</name>
<evidence type="ECO:0000313" key="1">
    <source>
        <dbReference type="EMBL" id="EJW73091.1"/>
    </source>
</evidence>